<organism evidence="2 3">
    <name type="scientific">Rhodoglobus aureus</name>
    <dbReference type="NCBI Taxonomy" id="191497"/>
    <lineage>
        <taxon>Bacteria</taxon>
        <taxon>Bacillati</taxon>
        <taxon>Actinomycetota</taxon>
        <taxon>Actinomycetes</taxon>
        <taxon>Micrococcales</taxon>
        <taxon>Microbacteriaceae</taxon>
        <taxon>Rhodoglobus</taxon>
    </lineage>
</organism>
<accession>A0ABN1VJV5</accession>
<evidence type="ECO:0000313" key="2">
    <source>
        <dbReference type="EMBL" id="GAA1211817.1"/>
    </source>
</evidence>
<proteinExistence type="predicted"/>
<evidence type="ECO:0000313" key="3">
    <source>
        <dbReference type="Proteomes" id="UP001500943"/>
    </source>
</evidence>
<comment type="caution">
    <text evidence="2">The sequence shown here is derived from an EMBL/GenBank/DDBJ whole genome shotgun (WGS) entry which is preliminary data.</text>
</comment>
<evidence type="ECO:0000259" key="1">
    <source>
        <dbReference type="Pfam" id="PF01869"/>
    </source>
</evidence>
<reference evidence="2 3" key="1">
    <citation type="journal article" date="2019" name="Int. J. Syst. Evol. Microbiol.">
        <title>The Global Catalogue of Microorganisms (GCM) 10K type strain sequencing project: providing services to taxonomists for standard genome sequencing and annotation.</title>
        <authorList>
            <consortium name="The Broad Institute Genomics Platform"/>
            <consortium name="The Broad Institute Genome Sequencing Center for Infectious Disease"/>
            <person name="Wu L."/>
            <person name="Ma J."/>
        </authorList>
    </citation>
    <scope>NUCLEOTIDE SEQUENCE [LARGE SCALE GENOMIC DNA]</scope>
    <source>
        <strain evidence="2 3">JCM 12762</strain>
    </source>
</reference>
<dbReference type="PANTHER" id="PTHR43190:SF3">
    <property type="entry name" value="N-ACETYL-D-GLUCOSAMINE KINASE"/>
    <property type="match status" value="1"/>
</dbReference>
<dbReference type="InterPro" id="IPR052519">
    <property type="entry name" value="Euk-type_GlcNAc_Kinase"/>
</dbReference>
<name>A0ABN1VJV5_9MICO</name>
<dbReference type="Pfam" id="PF01869">
    <property type="entry name" value="BcrAD_BadFG"/>
    <property type="match status" value="1"/>
</dbReference>
<feature type="domain" description="ATPase BadF/BadG/BcrA/BcrD type" evidence="1">
    <location>
        <begin position="32"/>
        <end position="230"/>
    </location>
</feature>
<dbReference type="RefSeq" id="WP_343923540.1">
    <property type="nucleotide sequence ID" value="NZ_BAAAKW010000017.1"/>
</dbReference>
<protein>
    <submittedName>
        <fullName evidence="2">BadF/BadG/BcrA/BcrD ATPase family protein</fullName>
    </submittedName>
</protein>
<dbReference type="Gene3D" id="3.30.420.40">
    <property type="match status" value="2"/>
</dbReference>
<dbReference type="PANTHER" id="PTHR43190">
    <property type="entry name" value="N-ACETYL-D-GLUCOSAMINE KINASE"/>
    <property type="match status" value="1"/>
</dbReference>
<sequence length="307" mass="31642">MPTVLGVDGGQSGIRLKSSAQPGTVEVDGVSRLEGDTVRSVFNAIASAWKHGHFAPVDRVVLGLTTSPADAASASRLGALIGATTGAREVWIADDTVTSHAGALSAEAGVSLITGTGVGCLALKDSGESRVIDGHGYLLGDAGGGFWIGSRGVSAVLKQLDGRGETTILTERAENQFAGLNNLAARLHSVHRPVNRISQFARDVLTAAVEGDAVANAIVNDAARELFDTARVGLHWVGQDAPLALGGKLLGPNTVLFARVVELLAADGLSFRPADASALDGALLLGEGEADNIYRELIHVWKEESAS</sequence>
<dbReference type="SUPFAM" id="SSF53067">
    <property type="entry name" value="Actin-like ATPase domain"/>
    <property type="match status" value="1"/>
</dbReference>
<dbReference type="InterPro" id="IPR002731">
    <property type="entry name" value="ATPase_BadF"/>
</dbReference>
<dbReference type="InterPro" id="IPR043129">
    <property type="entry name" value="ATPase_NBD"/>
</dbReference>
<dbReference type="EMBL" id="BAAAKW010000017">
    <property type="protein sequence ID" value="GAA1211817.1"/>
    <property type="molecule type" value="Genomic_DNA"/>
</dbReference>
<dbReference type="Proteomes" id="UP001500943">
    <property type="component" value="Unassembled WGS sequence"/>
</dbReference>
<keyword evidence="3" id="KW-1185">Reference proteome</keyword>
<gene>
    <name evidence="2" type="ORF">GCM10009655_08800</name>
</gene>